<dbReference type="RefSeq" id="WP_125055495.1">
    <property type="nucleotide sequence ID" value="NZ_BHZD01000001.1"/>
</dbReference>
<organism evidence="1 2">
    <name type="scientific">Streptomyces paromomycinus</name>
    <name type="common">Streptomyces rimosus subsp. paromomycinus</name>
    <dbReference type="NCBI Taxonomy" id="92743"/>
    <lineage>
        <taxon>Bacteria</taxon>
        <taxon>Bacillati</taxon>
        <taxon>Actinomycetota</taxon>
        <taxon>Actinomycetes</taxon>
        <taxon>Kitasatosporales</taxon>
        <taxon>Streptomycetaceae</taxon>
        <taxon>Streptomyces</taxon>
    </lineage>
</organism>
<evidence type="ECO:0000313" key="1">
    <source>
        <dbReference type="EMBL" id="GCD44712.1"/>
    </source>
</evidence>
<gene>
    <name evidence="1" type="ORF">GKJPGBOP_04422</name>
</gene>
<dbReference type="Proteomes" id="UP000286746">
    <property type="component" value="Unassembled WGS sequence"/>
</dbReference>
<reference evidence="1 2" key="1">
    <citation type="submission" date="2018-11" db="EMBL/GenBank/DDBJ databases">
        <title>Whole genome sequence of Streptomyces paromomycinus NBRC 15454(T).</title>
        <authorList>
            <person name="Komaki H."/>
            <person name="Tamura T."/>
        </authorList>
    </citation>
    <scope>NUCLEOTIDE SEQUENCE [LARGE SCALE GENOMIC DNA]</scope>
    <source>
        <strain evidence="1 2">NBRC 15454</strain>
    </source>
</reference>
<sequence length="161" mass="17200">MLITCTPPAVVNGPDPGLMAALGAWTWLGLDPTEIPLAHLLLAHPPGRTDRDTSTAIETRMRCIATSLGGPATAQERLPDLGARLLIVRPTTVLLRFDGTRYGVRLPVRPSWSEHVRRNGQALITIGLAPLSRSAGLTDVDAYLNVTLACGRLLFGVVHPA</sequence>
<comment type="caution">
    <text evidence="1">The sequence shown here is derived from an EMBL/GenBank/DDBJ whole genome shotgun (WGS) entry which is preliminary data.</text>
</comment>
<accession>A0A401W5Z5</accession>
<name>A0A401W5Z5_STREY</name>
<keyword evidence="2" id="KW-1185">Reference proteome</keyword>
<dbReference type="AlphaFoldDB" id="A0A401W5Z5"/>
<protein>
    <submittedName>
        <fullName evidence="1">Uncharacterized protein</fullName>
    </submittedName>
</protein>
<proteinExistence type="predicted"/>
<evidence type="ECO:0000313" key="2">
    <source>
        <dbReference type="Proteomes" id="UP000286746"/>
    </source>
</evidence>
<dbReference type="EMBL" id="BHZD01000001">
    <property type="protein sequence ID" value="GCD44712.1"/>
    <property type="molecule type" value="Genomic_DNA"/>
</dbReference>